<dbReference type="Proteomes" id="UP000005206">
    <property type="component" value="Chromosome 1"/>
</dbReference>
<dbReference type="HOGENOM" id="CLU_002639_2_8_1"/>
<dbReference type="PANTHER" id="PTHR33112:SF13">
    <property type="entry name" value="HETEROKARYON INCOMPATIBILITY DOMAIN-CONTAINING PROTEIN"/>
    <property type="match status" value="1"/>
</dbReference>
<dbReference type="Pfam" id="PF06985">
    <property type="entry name" value="HET"/>
    <property type="match status" value="1"/>
</dbReference>
<dbReference type="eggNOG" id="ENOG502SICY">
    <property type="taxonomic scope" value="Eukaryota"/>
</dbReference>
<evidence type="ECO:0000259" key="1">
    <source>
        <dbReference type="Pfam" id="PF06985"/>
    </source>
</evidence>
<reference evidence="2 3" key="1">
    <citation type="journal article" date="2009" name="PLoS Genet.">
        <title>The genome of Nectria haematococca: contribution of supernumerary chromosomes to gene expansion.</title>
        <authorList>
            <person name="Coleman J.J."/>
            <person name="Rounsley S.D."/>
            <person name="Rodriguez-Carres M."/>
            <person name="Kuo A."/>
            <person name="Wasmann C.C."/>
            <person name="Grimwood J."/>
            <person name="Schmutz J."/>
            <person name="Taga M."/>
            <person name="White G.J."/>
            <person name="Zhou S."/>
            <person name="Schwartz D.C."/>
            <person name="Freitag M."/>
            <person name="Ma L.J."/>
            <person name="Danchin E.G."/>
            <person name="Henrissat B."/>
            <person name="Coutinho P.M."/>
            <person name="Nelson D.R."/>
            <person name="Straney D."/>
            <person name="Napoli C.A."/>
            <person name="Barker B.M."/>
            <person name="Gribskov M."/>
            <person name="Rep M."/>
            <person name="Kroken S."/>
            <person name="Molnar I."/>
            <person name="Rensing C."/>
            <person name="Kennell J.C."/>
            <person name="Zamora J."/>
            <person name="Farman M.L."/>
            <person name="Selker E.U."/>
            <person name="Salamov A."/>
            <person name="Shapiro H."/>
            <person name="Pangilinan J."/>
            <person name="Lindquist E."/>
            <person name="Lamers C."/>
            <person name="Grigoriev I.V."/>
            <person name="Geiser D.M."/>
            <person name="Covert S.F."/>
            <person name="Temporini E."/>
            <person name="Vanetten H.D."/>
        </authorList>
    </citation>
    <scope>NUCLEOTIDE SEQUENCE [LARGE SCALE GENOMIC DNA]</scope>
    <source>
        <strain evidence="3">ATCC MYA-4622 / CBS 123669 / FGSC 9596 / NRRL 45880 / 77-13-4</strain>
    </source>
</reference>
<feature type="domain" description="Heterokaryon incompatibility" evidence="1">
    <location>
        <begin position="174"/>
        <end position="324"/>
    </location>
</feature>
<evidence type="ECO:0000313" key="2">
    <source>
        <dbReference type="EMBL" id="EEU44008.1"/>
    </source>
</evidence>
<organism evidence="2 3">
    <name type="scientific">Fusarium vanettenii (strain ATCC MYA-4622 / CBS 123669 / FGSC 9596 / NRRL 45880 / 77-13-4)</name>
    <name type="common">Fusarium solani subsp. pisi</name>
    <dbReference type="NCBI Taxonomy" id="660122"/>
    <lineage>
        <taxon>Eukaryota</taxon>
        <taxon>Fungi</taxon>
        <taxon>Dikarya</taxon>
        <taxon>Ascomycota</taxon>
        <taxon>Pezizomycotina</taxon>
        <taxon>Sordariomycetes</taxon>
        <taxon>Hypocreomycetidae</taxon>
        <taxon>Hypocreales</taxon>
        <taxon>Nectriaceae</taxon>
        <taxon>Fusarium</taxon>
        <taxon>Fusarium solani species complex</taxon>
        <taxon>Fusarium vanettenii</taxon>
    </lineage>
</organism>
<dbReference type="PANTHER" id="PTHR33112">
    <property type="entry name" value="DOMAIN PROTEIN, PUTATIVE-RELATED"/>
    <property type="match status" value="1"/>
</dbReference>
<dbReference type="OrthoDB" id="5347061at2759"/>
<dbReference type="EMBL" id="GG698901">
    <property type="protein sequence ID" value="EEU44008.1"/>
    <property type="molecule type" value="Genomic_DNA"/>
</dbReference>
<dbReference type="InterPro" id="IPR010730">
    <property type="entry name" value="HET"/>
</dbReference>
<gene>
    <name evidence="2" type="ORF">NECHADRAFT_73983</name>
</gene>
<sequence length="703" mass="79336">MSKCTLCNNLERKHREHRVAIDFPVSELERSAVGGCQLCSLLHEGISRFSSQIGNLSCIQHVYAWGDSVENAENLEVDLYFNDARPNMRLLFFVEQNYNSPWTAFKPLPRLQGNTASDDSFTWATRALKNCDANHRECKSLLDTELPTRILDLGDTAKPVQLRLLEPNGEKARYACLSHCWGKTQQITTNRANISSRKREILFTSLPKTFQDAVVFTRKLGLRYLWIDSLCIIQDSSSDWIKESAKMASVYQNSFLTLAATKSADSHGGCFSTDSSPRSGYPLSRGEKTVGVYVREEFPHWDVVQGSRLLQEFPLLTRGWAYQERLLAPRVLHFCRSELVLECLRTTVCECSCFKPASLPKVEHFAAIRTIHSHQAGSEEARQPSLARSAGESFGRRRRVINTIYSLLGRSSAEPTDPDELSRRRMQYTMEQERARLLDMERHQEAATLAVASLKQKWHEIVRIYSNLTLSVETDRLPAIAGLARQAQRCRTGSYLAGLWQDSLAEDLLWRVSKFVPGSNIHRPAYRAPSWSWASVNGGVSYLKGRSSNAGSDFDLQKAVCIPVPGADQFGQIANGHLEVKCTLLRARIHYVFSSDRNSASIHYKLVMGDKMVTLYADYSLCEEGETQVKEGEEVFCLRVFRDDHSTISLALRQRKSNEYERIGIVEFPVESSKGAPGAFIDTTEVFPARESGESNPTIIVLY</sequence>
<dbReference type="RefSeq" id="XP_003049721.1">
    <property type="nucleotide sequence ID" value="XM_003049675.1"/>
</dbReference>
<evidence type="ECO:0000313" key="3">
    <source>
        <dbReference type="Proteomes" id="UP000005206"/>
    </source>
</evidence>
<protein>
    <recommendedName>
        <fullName evidence="1">Heterokaryon incompatibility domain-containing protein</fullName>
    </recommendedName>
</protein>
<name>C7YVJ8_FUSV7</name>
<dbReference type="InParanoid" id="C7YVJ8"/>
<keyword evidence="3" id="KW-1185">Reference proteome</keyword>
<dbReference type="VEuPathDB" id="FungiDB:NECHADRAFT_73983"/>
<dbReference type="GeneID" id="9677454"/>
<dbReference type="KEGG" id="nhe:NECHADRAFT_73983"/>
<accession>C7YVJ8</accession>
<dbReference type="AlphaFoldDB" id="C7YVJ8"/>
<dbReference type="OMA" id="ADAGCWH"/>
<proteinExistence type="predicted"/>